<evidence type="ECO:0000313" key="2">
    <source>
        <dbReference type="Proteomes" id="UP000053989"/>
    </source>
</evidence>
<reference evidence="1 2" key="1">
    <citation type="submission" date="2014-04" db="EMBL/GenBank/DDBJ databases">
        <authorList>
            <consortium name="DOE Joint Genome Institute"/>
            <person name="Kuo A."/>
            <person name="Kohler A."/>
            <person name="Nagy L.G."/>
            <person name="Floudas D."/>
            <person name="Copeland A."/>
            <person name="Barry K.W."/>
            <person name="Cichocki N."/>
            <person name="Veneault-Fourrey C."/>
            <person name="LaButti K."/>
            <person name="Lindquist E.A."/>
            <person name="Lipzen A."/>
            <person name="Lundell T."/>
            <person name="Morin E."/>
            <person name="Murat C."/>
            <person name="Sun H."/>
            <person name="Tunlid A."/>
            <person name="Henrissat B."/>
            <person name="Grigoriev I.V."/>
            <person name="Hibbett D.S."/>
            <person name="Martin F."/>
            <person name="Nordberg H.P."/>
            <person name="Cantor M.N."/>
            <person name="Hua S.X."/>
        </authorList>
    </citation>
    <scope>NUCLEOTIDE SEQUENCE [LARGE SCALE GENOMIC DNA]</scope>
    <source>
        <strain evidence="1 2">Foug A</strain>
    </source>
</reference>
<proteinExistence type="predicted"/>
<sequence length="83" mass="9459">MAHVSAFDSSINHMSDKMSLKGCSDSVGQYRRGTPRLISKRTILFRCKTIWPTRTIRCGYRAPDKVCILKNIVCKSREAKTTH</sequence>
<dbReference type="Proteomes" id="UP000053989">
    <property type="component" value="Unassembled WGS sequence"/>
</dbReference>
<keyword evidence="2" id="KW-1185">Reference proteome</keyword>
<dbReference type="AlphaFoldDB" id="A0A0C3DKK7"/>
<organism evidence="1 2">
    <name type="scientific">Scleroderma citrinum Foug A</name>
    <dbReference type="NCBI Taxonomy" id="1036808"/>
    <lineage>
        <taxon>Eukaryota</taxon>
        <taxon>Fungi</taxon>
        <taxon>Dikarya</taxon>
        <taxon>Basidiomycota</taxon>
        <taxon>Agaricomycotina</taxon>
        <taxon>Agaricomycetes</taxon>
        <taxon>Agaricomycetidae</taxon>
        <taxon>Boletales</taxon>
        <taxon>Sclerodermatineae</taxon>
        <taxon>Sclerodermataceae</taxon>
        <taxon>Scleroderma</taxon>
    </lineage>
</organism>
<gene>
    <name evidence="1" type="ORF">SCLCIDRAFT_910003</name>
</gene>
<accession>A0A0C3DKK7</accession>
<reference evidence="2" key="2">
    <citation type="submission" date="2015-01" db="EMBL/GenBank/DDBJ databases">
        <title>Evolutionary Origins and Diversification of the Mycorrhizal Mutualists.</title>
        <authorList>
            <consortium name="DOE Joint Genome Institute"/>
            <consortium name="Mycorrhizal Genomics Consortium"/>
            <person name="Kohler A."/>
            <person name="Kuo A."/>
            <person name="Nagy L.G."/>
            <person name="Floudas D."/>
            <person name="Copeland A."/>
            <person name="Barry K.W."/>
            <person name="Cichocki N."/>
            <person name="Veneault-Fourrey C."/>
            <person name="LaButti K."/>
            <person name="Lindquist E.A."/>
            <person name="Lipzen A."/>
            <person name="Lundell T."/>
            <person name="Morin E."/>
            <person name="Murat C."/>
            <person name="Riley R."/>
            <person name="Ohm R."/>
            <person name="Sun H."/>
            <person name="Tunlid A."/>
            <person name="Henrissat B."/>
            <person name="Grigoriev I.V."/>
            <person name="Hibbett D.S."/>
            <person name="Martin F."/>
        </authorList>
    </citation>
    <scope>NUCLEOTIDE SEQUENCE [LARGE SCALE GENOMIC DNA]</scope>
    <source>
        <strain evidence="2">Foug A</strain>
    </source>
</reference>
<protein>
    <submittedName>
        <fullName evidence="1">Uncharacterized protein</fullName>
    </submittedName>
</protein>
<evidence type="ECO:0000313" key="1">
    <source>
        <dbReference type="EMBL" id="KIM61220.1"/>
    </source>
</evidence>
<dbReference type="InParanoid" id="A0A0C3DKK7"/>
<name>A0A0C3DKK7_9AGAM</name>
<dbReference type="EMBL" id="KN822054">
    <property type="protein sequence ID" value="KIM61220.1"/>
    <property type="molecule type" value="Genomic_DNA"/>
</dbReference>
<dbReference type="HOGENOM" id="CLU_2543943_0_0_1"/>